<reference evidence="1" key="1">
    <citation type="submission" date="2015-12" db="EMBL/GenBank/DDBJ databases">
        <title>Update maize B73 reference genome by single molecule sequencing technologies.</title>
        <authorList>
            <consortium name="Maize Genome Sequencing Project"/>
            <person name="Ware D."/>
        </authorList>
    </citation>
    <scope>NUCLEOTIDE SEQUENCE [LARGE SCALE GENOMIC DNA]</scope>
    <source>
        <tissue evidence="1">Seedling</tissue>
    </source>
</reference>
<evidence type="ECO:0000313" key="1">
    <source>
        <dbReference type="EMBL" id="ONM04220.1"/>
    </source>
</evidence>
<organism evidence="1">
    <name type="scientific">Zea mays</name>
    <name type="common">Maize</name>
    <dbReference type="NCBI Taxonomy" id="4577"/>
    <lineage>
        <taxon>Eukaryota</taxon>
        <taxon>Viridiplantae</taxon>
        <taxon>Streptophyta</taxon>
        <taxon>Embryophyta</taxon>
        <taxon>Tracheophyta</taxon>
        <taxon>Spermatophyta</taxon>
        <taxon>Magnoliopsida</taxon>
        <taxon>Liliopsida</taxon>
        <taxon>Poales</taxon>
        <taxon>Poaceae</taxon>
        <taxon>PACMAD clade</taxon>
        <taxon>Panicoideae</taxon>
        <taxon>Andropogonodae</taxon>
        <taxon>Andropogoneae</taxon>
        <taxon>Tripsacinae</taxon>
        <taxon>Zea</taxon>
    </lineage>
</organism>
<name>A0A1D6KN13_MAIZE</name>
<gene>
    <name evidence="1" type="ORF">ZEAMMB73_Zm00001d032016</name>
</gene>
<dbReference type="EMBL" id="CM007647">
    <property type="protein sequence ID" value="ONM04224.1"/>
    <property type="molecule type" value="Genomic_DNA"/>
</dbReference>
<dbReference type="AlphaFoldDB" id="A0A1D6KN13"/>
<dbReference type="EMBL" id="CM007647">
    <property type="protein sequence ID" value="ONM04220.1"/>
    <property type="molecule type" value="Genomic_DNA"/>
</dbReference>
<protein>
    <submittedName>
        <fullName evidence="1">Uncharacterized protein</fullName>
    </submittedName>
</protein>
<accession>A0A1D6KN13</accession>
<dbReference type="EMBL" id="CM007647">
    <property type="protein sequence ID" value="ONM04213.1"/>
    <property type="molecule type" value="Genomic_DNA"/>
</dbReference>
<proteinExistence type="predicted"/>
<sequence>MARFQKSPYLRRSVAVRNPPPKSLPTLRRWKGIETRASPFHPRRCADCMAIVSRPQSVDARNTCFPLPSSTLRELQIANCMVIVSPQFIARIRWKGAPICLTSMQVPDLLRPISCRFLPHASSCPLQSHRFSMEIVPGLVKVGLSWSR</sequence>